<dbReference type="PANTHER" id="PTHR45138:SF9">
    <property type="entry name" value="DIGUANYLATE CYCLASE DGCM-RELATED"/>
    <property type="match status" value="1"/>
</dbReference>
<dbReference type="PROSITE" id="PS50887">
    <property type="entry name" value="GGDEF"/>
    <property type="match status" value="1"/>
</dbReference>
<dbReference type="Proteomes" id="UP000187608">
    <property type="component" value="Unassembled WGS sequence"/>
</dbReference>
<evidence type="ECO:0000313" key="5">
    <source>
        <dbReference type="Proteomes" id="UP000187608"/>
    </source>
</evidence>
<feature type="domain" description="Response regulatory" evidence="2">
    <location>
        <begin position="105"/>
        <end position="221"/>
    </location>
</feature>
<evidence type="ECO:0000256" key="1">
    <source>
        <dbReference type="PROSITE-ProRule" id="PRU00169"/>
    </source>
</evidence>
<dbReference type="CDD" id="cd00156">
    <property type="entry name" value="REC"/>
    <property type="match status" value="2"/>
</dbReference>
<dbReference type="InterPro" id="IPR043128">
    <property type="entry name" value="Rev_trsase/Diguanyl_cyclase"/>
</dbReference>
<feature type="domain" description="Response regulatory" evidence="2">
    <location>
        <begin position="407"/>
        <end position="531"/>
    </location>
</feature>
<accession>A0A1N7KX28</accession>
<dbReference type="STRING" id="570947.SAMN05421687_12213"/>
<dbReference type="InterPro" id="IPR029787">
    <property type="entry name" value="Nucleotide_cyclase"/>
</dbReference>
<keyword evidence="1" id="KW-0597">Phosphoprotein</keyword>
<dbReference type="GO" id="GO:0052621">
    <property type="term" value="F:diguanylate cyclase activity"/>
    <property type="evidence" value="ECO:0007669"/>
    <property type="project" value="TreeGrafter"/>
</dbReference>
<evidence type="ECO:0000313" key="4">
    <source>
        <dbReference type="EMBL" id="SIS66153.1"/>
    </source>
</evidence>
<dbReference type="SMART" id="SM00448">
    <property type="entry name" value="REC"/>
    <property type="match status" value="2"/>
</dbReference>
<feature type="domain" description="GGDEF" evidence="3">
    <location>
        <begin position="262"/>
        <end position="395"/>
    </location>
</feature>
<evidence type="ECO:0000259" key="3">
    <source>
        <dbReference type="PROSITE" id="PS50887"/>
    </source>
</evidence>
<name>A0A1N7KX28_9BACI</name>
<dbReference type="EMBL" id="FTOC01000022">
    <property type="protein sequence ID" value="SIS66153.1"/>
    <property type="molecule type" value="Genomic_DNA"/>
</dbReference>
<dbReference type="InterPro" id="IPR011006">
    <property type="entry name" value="CheY-like_superfamily"/>
</dbReference>
<protein>
    <submittedName>
        <fullName evidence="4">Diguanylate cyclase (GGDEF) domain-containing protein</fullName>
    </submittedName>
</protein>
<reference evidence="5" key="1">
    <citation type="submission" date="2017-01" db="EMBL/GenBank/DDBJ databases">
        <authorList>
            <person name="Varghese N."/>
            <person name="Submissions S."/>
        </authorList>
    </citation>
    <scope>NUCLEOTIDE SEQUENCE [LARGE SCALE GENOMIC DNA]</scope>
    <source>
        <strain evidence="5">DSM 23127</strain>
    </source>
</reference>
<dbReference type="PROSITE" id="PS50110">
    <property type="entry name" value="RESPONSE_REGULATORY"/>
    <property type="match status" value="2"/>
</dbReference>
<dbReference type="SMART" id="SM00267">
    <property type="entry name" value="GGDEF"/>
    <property type="match status" value="1"/>
</dbReference>
<keyword evidence="5" id="KW-1185">Reference proteome</keyword>
<dbReference type="AlphaFoldDB" id="A0A1N7KX28"/>
<dbReference type="GO" id="GO:0005886">
    <property type="term" value="C:plasma membrane"/>
    <property type="evidence" value="ECO:0007669"/>
    <property type="project" value="TreeGrafter"/>
</dbReference>
<sequence>MEKNQKLMWRRIERKIEKWRQLGEITEFELFQFLEQNKAMLQSFQLDEAERLTERLLLFVSDQSDKKWSESEWLPLLRQIQEEIPLAPSPAKSPAFSKQEKKEPLLLIIDDDIEFITYMKDFLENNEFQVLVALTGKKGLELFYDVNPDLVLLDYVLPDIDGISLLTQIVEKARNEFTPVMMVSAHISDEHRTLSFNLGVSDFIGKPINTDIFLPFLHNRLSARQQILKRTLQDELTGAFNRRFMEKELLEQIERFNKEEDYFFSLAMVDLDHFKSVNDTYGHHMGDQVLETLVNVFEKQKDPEDSISRYGGEEFTIIFPHTDGKDAIKKLQKWRETFSHISFTSGNAEFHVTFSSGVKETSRNPRHGKEVLEQADKALYHAKHSGRNQTVLYSSALEALHAEEPINLLIIDDDPLARNLLETFFVNRSSIGNKPVKVTTYESGDELLAEDWYDSESNYVLLLDSTISVKNGIDIITSIKQMYGAGNIAIAILAAQTEVKKVEEALKAEVDDYLLKPFETEEVGARLDVVVDRMFD</sequence>
<dbReference type="NCBIfam" id="TIGR00254">
    <property type="entry name" value="GGDEF"/>
    <property type="match status" value="1"/>
</dbReference>
<dbReference type="Gene3D" id="3.30.70.270">
    <property type="match status" value="1"/>
</dbReference>
<feature type="modified residue" description="4-aspartylphosphate" evidence="1">
    <location>
        <position position="464"/>
    </location>
</feature>
<dbReference type="SUPFAM" id="SSF55073">
    <property type="entry name" value="Nucleotide cyclase"/>
    <property type="match status" value="1"/>
</dbReference>
<dbReference type="Pfam" id="PF00990">
    <property type="entry name" value="GGDEF"/>
    <property type="match status" value="1"/>
</dbReference>
<dbReference type="RefSeq" id="WP_076560920.1">
    <property type="nucleotide sequence ID" value="NZ_FTOC01000022.1"/>
</dbReference>
<dbReference type="GO" id="GO:0000160">
    <property type="term" value="P:phosphorelay signal transduction system"/>
    <property type="evidence" value="ECO:0007669"/>
    <property type="project" value="InterPro"/>
</dbReference>
<dbReference type="SUPFAM" id="SSF52172">
    <property type="entry name" value="CheY-like"/>
    <property type="match status" value="2"/>
</dbReference>
<dbReference type="FunFam" id="3.30.70.270:FF:000001">
    <property type="entry name" value="Diguanylate cyclase domain protein"/>
    <property type="match status" value="1"/>
</dbReference>
<proteinExistence type="predicted"/>
<dbReference type="Pfam" id="PF00072">
    <property type="entry name" value="Response_reg"/>
    <property type="match status" value="2"/>
</dbReference>
<dbReference type="InterPro" id="IPR050469">
    <property type="entry name" value="Diguanylate_Cyclase"/>
</dbReference>
<dbReference type="InterPro" id="IPR001789">
    <property type="entry name" value="Sig_transdc_resp-reg_receiver"/>
</dbReference>
<dbReference type="OrthoDB" id="9759607at2"/>
<dbReference type="InterPro" id="IPR000160">
    <property type="entry name" value="GGDEF_dom"/>
</dbReference>
<feature type="modified residue" description="4-aspartylphosphate" evidence="1">
    <location>
        <position position="154"/>
    </location>
</feature>
<dbReference type="GO" id="GO:0043709">
    <property type="term" value="P:cell adhesion involved in single-species biofilm formation"/>
    <property type="evidence" value="ECO:0007669"/>
    <property type="project" value="TreeGrafter"/>
</dbReference>
<gene>
    <name evidence="4" type="ORF">SAMN05421687_12213</name>
</gene>
<dbReference type="GO" id="GO:1902201">
    <property type="term" value="P:negative regulation of bacterial-type flagellum-dependent cell motility"/>
    <property type="evidence" value="ECO:0007669"/>
    <property type="project" value="TreeGrafter"/>
</dbReference>
<evidence type="ECO:0000259" key="2">
    <source>
        <dbReference type="PROSITE" id="PS50110"/>
    </source>
</evidence>
<dbReference type="CDD" id="cd01949">
    <property type="entry name" value="GGDEF"/>
    <property type="match status" value="1"/>
</dbReference>
<dbReference type="Gene3D" id="3.40.50.2300">
    <property type="match status" value="2"/>
</dbReference>
<dbReference type="PANTHER" id="PTHR45138">
    <property type="entry name" value="REGULATORY COMPONENTS OF SENSORY TRANSDUCTION SYSTEM"/>
    <property type="match status" value="1"/>
</dbReference>
<organism evidence="4 5">
    <name type="scientific">Salimicrobium flavidum</name>
    <dbReference type="NCBI Taxonomy" id="570947"/>
    <lineage>
        <taxon>Bacteria</taxon>
        <taxon>Bacillati</taxon>
        <taxon>Bacillota</taxon>
        <taxon>Bacilli</taxon>
        <taxon>Bacillales</taxon>
        <taxon>Bacillaceae</taxon>
        <taxon>Salimicrobium</taxon>
    </lineage>
</organism>